<dbReference type="GeneID" id="87595347"/>
<dbReference type="Proteomes" id="UP000029389">
    <property type="component" value="Unassembled WGS sequence"/>
</dbReference>
<dbReference type="RefSeq" id="WP_002172701.1">
    <property type="nucleotide sequence ID" value="NZ_JMQC01000008.1"/>
</dbReference>
<name>A0A090YN94_9BACI</name>
<protein>
    <submittedName>
        <fullName evidence="1">Uncharacterized protein</fullName>
    </submittedName>
</protein>
<dbReference type="PATRIC" id="fig|1405.8.peg.355"/>
<accession>A0A090YN94</accession>
<gene>
    <name evidence="1" type="ORF">DJ93_187</name>
</gene>
<sequence length="47" mass="6001">MLRLSDHEVKMMEQRIRLEQQRTYQANKMVDNLHHKYFFQHIFQPKR</sequence>
<comment type="caution">
    <text evidence="1">The sequence shown here is derived from an EMBL/GenBank/DDBJ whole genome shotgun (WGS) entry which is preliminary data.</text>
</comment>
<dbReference type="AlphaFoldDB" id="A0A090YN94"/>
<proteinExistence type="predicted"/>
<reference evidence="1 2" key="1">
    <citation type="submission" date="2014-04" db="EMBL/GenBank/DDBJ databases">
        <authorList>
            <person name="Bishop-Lilly K.A."/>
            <person name="Broomall S.M."/>
            <person name="Chain P.S."/>
            <person name="Chertkov O."/>
            <person name="Coyne S.R."/>
            <person name="Daligault H.E."/>
            <person name="Davenport K.W."/>
            <person name="Erkkila T."/>
            <person name="Frey K.G."/>
            <person name="Gibbons H.S."/>
            <person name="Gu W."/>
            <person name="Jaissle J."/>
            <person name="Johnson S.L."/>
            <person name="Koroleva G.I."/>
            <person name="Ladner J.T."/>
            <person name="Lo C.-C."/>
            <person name="Minogue T.D."/>
            <person name="Munk C."/>
            <person name="Palacios G.F."/>
            <person name="Redden C.L."/>
            <person name="Rosenzweig C.N."/>
            <person name="Scholz M.B."/>
            <person name="Teshima H."/>
            <person name="Xu Y."/>
        </authorList>
    </citation>
    <scope>NUCLEOTIDE SEQUENCE [LARGE SCALE GENOMIC DNA]</scope>
    <source>
        <strain evidence="1 2">BHP</strain>
    </source>
</reference>
<dbReference type="EMBL" id="JMQC01000008">
    <property type="protein sequence ID" value="KFM99412.1"/>
    <property type="molecule type" value="Genomic_DNA"/>
</dbReference>
<evidence type="ECO:0000313" key="1">
    <source>
        <dbReference type="EMBL" id="KFM99412.1"/>
    </source>
</evidence>
<evidence type="ECO:0000313" key="2">
    <source>
        <dbReference type="Proteomes" id="UP000029389"/>
    </source>
</evidence>
<organism evidence="1 2">
    <name type="scientific">Bacillus clarus</name>
    <dbReference type="NCBI Taxonomy" id="2338372"/>
    <lineage>
        <taxon>Bacteria</taxon>
        <taxon>Bacillati</taxon>
        <taxon>Bacillota</taxon>
        <taxon>Bacilli</taxon>
        <taxon>Bacillales</taxon>
        <taxon>Bacillaceae</taxon>
        <taxon>Bacillus</taxon>
        <taxon>Bacillus cereus group</taxon>
    </lineage>
</organism>